<keyword evidence="1" id="KW-0479">Metal-binding</keyword>
<evidence type="ECO:0000256" key="1">
    <source>
        <dbReference type="PROSITE-ProRule" id="PRU00024"/>
    </source>
</evidence>
<sequence length="402" mass="46803">MCTEHKSKDLELFCVDHDLPCCATCVSVNHRKCENVLTIEDAAKKFRETTSVDKLKNDVIILLADLEIILQSEKKSLSKVQEIAISQLKTYDEFWTHLEQKLDNMKKNQTKQYQMQFDTEKSKLEASISSLENKKKTVANTKQILEVTEKEASNVQVMIEVQKIKRQIDQHKLGLQGTSTISEIEFQFSKNVDEVDKMLEKICILNCNRKSLTLDLSSVEAELKLVDTSSSSSEVEDLLNVSMSSECSDDEIKCEFDADKKHGFHQDNVQLQREHVPTRHQRKVHDWGQKKVAPAQLDKVQNWPQERSYDLQKEFPTTKKEKVRNRENETFEWMPSKVAATKSQKIHEWQQDTELTVEMETVSEKKHQKETTSNQSNIHDCIRQPHKRRSMNKKTNTLYWNS</sequence>
<keyword evidence="5" id="KW-1185">Reference proteome</keyword>
<evidence type="ECO:0000313" key="5">
    <source>
        <dbReference type="Proteomes" id="UP000507470"/>
    </source>
</evidence>
<gene>
    <name evidence="4" type="ORF">MCOR_19380</name>
</gene>
<dbReference type="PROSITE" id="PS50119">
    <property type="entry name" value="ZF_BBOX"/>
    <property type="match status" value="1"/>
</dbReference>
<name>A0A6J8BI54_MYTCO</name>
<evidence type="ECO:0000259" key="3">
    <source>
        <dbReference type="PROSITE" id="PS50119"/>
    </source>
</evidence>
<dbReference type="InterPro" id="IPR000315">
    <property type="entry name" value="Znf_B-box"/>
</dbReference>
<feature type="domain" description="B box-type" evidence="3">
    <location>
        <begin position="1"/>
        <end position="39"/>
    </location>
</feature>
<dbReference type="AlphaFoldDB" id="A0A6J8BI54"/>
<keyword evidence="1" id="KW-0862">Zinc</keyword>
<dbReference type="Gene3D" id="3.30.160.60">
    <property type="entry name" value="Classic Zinc Finger"/>
    <property type="match status" value="1"/>
</dbReference>
<evidence type="ECO:0000313" key="4">
    <source>
        <dbReference type="EMBL" id="CAC5383658.1"/>
    </source>
</evidence>
<accession>A0A6J8BI54</accession>
<organism evidence="4 5">
    <name type="scientific">Mytilus coruscus</name>
    <name type="common">Sea mussel</name>
    <dbReference type="NCBI Taxonomy" id="42192"/>
    <lineage>
        <taxon>Eukaryota</taxon>
        <taxon>Metazoa</taxon>
        <taxon>Spiralia</taxon>
        <taxon>Lophotrochozoa</taxon>
        <taxon>Mollusca</taxon>
        <taxon>Bivalvia</taxon>
        <taxon>Autobranchia</taxon>
        <taxon>Pteriomorphia</taxon>
        <taxon>Mytilida</taxon>
        <taxon>Mytiloidea</taxon>
        <taxon>Mytilidae</taxon>
        <taxon>Mytilinae</taxon>
        <taxon>Mytilus</taxon>
    </lineage>
</organism>
<dbReference type="Proteomes" id="UP000507470">
    <property type="component" value="Unassembled WGS sequence"/>
</dbReference>
<dbReference type="GO" id="GO:0008270">
    <property type="term" value="F:zinc ion binding"/>
    <property type="evidence" value="ECO:0007669"/>
    <property type="project" value="UniProtKB-KW"/>
</dbReference>
<evidence type="ECO:0000256" key="2">
    <source>
        <dbReference type="SAM" id="Coils"/>
    </source>
</evidence>
<keyword evidence="2" id="KW-0175">Coiled coil</keyword>
<reference evidence="4 5" key="1">
    <citation type="submission" date="2020-06" db="EMBL/GenBank/DDBJ databases">
        <authorList>
            <person name="Li R."/>
            <person name="Bekaert M."/>
        </authorList>
    </citation>
    <scope>NUCLEOTIDE SEQUENCE [LARGE SCALE GENOMIC DNA]</scope>
    <source>
        <strain evidence="5">wild</strain>
    </source>
</reference>
<proteinExistence type="predicted"/>
<dbReference type="EMBL" id="CACVKT020003420">
    <property type="protein sequence ID" value="CAC5383658.1"/>
    <property type="molecule type" value="Genomic_DNA"/>
</dbReference>
<feature type="coiled-coil region" evidence="2">
    <location>
        <begin position="121"/>
        <end position="151"/>
    </location>
</feature>
<protein>
    <recommendedName>
        <fullName evidence="3">B box-type domain-containing protein</fullName>
    </recommendedName>
</protein>
<dbReference type="SUPFAM" id="SSF57845">
    <property type="entry name" value="B-box zinc-binding domain"/>
    <property type="match status" value="1"/>
</dbReference>
<keyword evidence="1" id="KW-0863">Zinc-finger</keyword>